<dbReference type="CDD" id="cd00090">
    <property type="entry name" value="HTH_ARSR"/>
    <property type="match status" value="1"/>
</dbReference>
<dbReference type="InterPro" id="IPR011991">
    <property type="entry name" value="ArsR-like_HTH"/>
</dbReference>
<feature type="domain" description="HTH hxlR-type" evidence="4">
    <location>
        <begin position="10"/>
        <end position="108"/>
    </location>
</feature>
<name>A0A7K1LL10_9MICC</name>
<keyword evidence="2" id="KW-0238">DNA-binding</keyword>
<keyword evidence="3" id="KW-0804">Transcription</keyword>
<dbReference type="Proteomes" id="UP000462152">
    <property type="component" value="Unassembled WGS sequence"/>
</dbReference>
<protein>
    <submittedName>
        <fullName evidence="5">Transcriptional regulator</fullName>
    </submittedName>
</protein>
<dbReference type="EMBL" id="WOGT01000009">
    <property type="protein sequence ID" value="MUN55849.1"/>
    <property type="molecule type" value="Genomic_DNA"/>
</dbReference>
<comment type="caution">
    <text evidence="5">The sequence shown here is derived from an EMBL/GenBank/DDBJ whole genome shotgun (WGS) entry which is preliminary data.</text>
</comment>
<dbReference type="InterPro" id="IPR036388">
    <property type="entry name" value="WH-like_DNA-bd_sf"/>
</dbReference>
<dbReference type="OrthoDB" id="370168at2"/>
<evidence type="ECO:0000256" key="2">
    <source>
        <dbReference type="ARBA" id="ARBA00023125"/>
    </source>
</evidence>
<sequence>MTERTPEDFCGSTVHRTISLIGGKWTMLILWRLLEREHRYADLQRQVGDVSQKVLSAELKTLVQAGLVEREVNPTVPPQVTYRITPKGQSLDTVFTSLSRWGEAHLQE</sequence>
<evidence type="ECO:0000313" key="5">
    <source>
        <dbReference type="EMBL" id="MUN55849.1"/>
    </source>
</evidence>
<accession>A0A7K1LL10</accession>
<dbReference type="RefSeq" id="WP_129316155.1">
    <property type="nucleotide sequence ID" value="NZ_NOIQ01000019.1"/>
</dbReference>
<dbReference type="InterPro" id="IPR036390">
    <property type="entry name" value="WH_DNA-bd_sf"/>
</dbReference>
<dbReference type="PANTHER" id="PTHR33204">
    <property type="entry name" value="TRANSCRIPTIONAL REGULATOR, MARR FAMILY"/>
    <property type="match status" value="1"/>
</dbReference>
<evidence type="ECO:0000256" key="1">
    <source>
        <dbReference type="ARBA" id="ARBA00023015"/>
    </source>
</evidence>
<evidence type="ECO:0000313" key="6">
    <source>
        <dbReference type="Proteomes" id="UP000462152"/>
    </source>
</evidence>
<dbReference type="InterPro" id="IPR002577">
    <property type="entry name" value="HTH_HxlR"/>
</dbReference>
<dbReference type="AlphaFoldDB" id="A0A7K1LL10"/>
<evidence type="ECO:0000256" key="3">
    <source>
        <dbReference type="ARBA" id="ARBA00023163"/>
    </source>
</evidence>
<dbReference type="Pfam" id="PF01638">
    <property type="entry name" value="HxlR"/>
    <property type="match status" value="1"/>
</dbReference>
<keyword evidence="1" id="KW-0805">Transcription regulation</keyword>
<organism evidence="5 6">
    <name type="scientific">Rothia koreensis</name>
    <dbReference type="NCBI Taxonomy" id="592378"/>
    <lineage>
        <taxon>Bacteria</taxon>
        <taxon>Bacillati</taxon>
        <taxon>Actinomycetota</taxon>
        <taxon>Actinomycetes</taxon>
        <taxon>Micrococcales</taxon>
        <taxon>Micrococcaceae</taxon>
        <taxon>Rothia</taxon>
    </lineage>
</organism>
<proteinExistence type="predicted"/>
<reference evidence="5 6" key="1">
    <citation type="submission" date="2019-12" db="EMBL/GenBank/DDBJ databases">
        <authorList>
            <person name="Li J."/>
            <person name="Shi Y."/>
            <person name="Xu G."/>
            <person name="Xiao D."/>
            <person name="Ran X."/>
        </authorList>
    </citation>
    <scope>NUCLEOTIDE SEQUENCE [LARGE SCALE GENOMIC DNA]</scope>
    <source>
        <strain evidence="5 6">JCM 15915</strain>
    </source>
</reference>
<keyword evidence="6" id="KW-1185">Reference proteome</keyword>
<dbReference type="GO" id="GO:0003677">
    <property type="term" value="F:DNA binding"/>
    <property type="evidence" value="ECO:0007669"/>
    <property type="project" value="UniProtKB-KW"/>
</dbReference>
<dbReference type="SUPFAM" id="SSF46785">
    <property type="entry name" value="Winged helix' DNA-binding domain"/>
    <property type="match status" value="1"/>
</dbReference>
<gene>
    <name evidence="5" type="ORF">GMA10_11640</name>
</gene>
<dbReference type="Gene3D" id="1.10.10.10">
    <property type="entry name" value="Winged helix-like DNA-binding domain superfamily/Winged helix DNA-binding domain"/>
    <property type="match status" value="1"/>
</dbReference>
<dbReference type="PROSITE" id="PS51118">
    <property type="entry name" value="HTH_HXLR"/>
    <property type="match status" value="1"/>
</dbReference>
<evidence type="ECO:0000259" key="4">
    <source>
        <dbReference type="PROSITE" id="PS51118"/>
    </source>
</evidence>